<evidence type="ECO:0000313" key="3">
    <source>
        <dbReference type="Proteomes" id="UP000621500"/>
    </source>
</evidence>
<sequence>MADERALTYRPRPVTRTVAKWGVGVLALVVAGVRMTSLVLERTDGFVPVVLVWALAVGWSGGFVETLETRLPRLRPHAWTLLLVAVVAGVSAEFAIPVPGALAVTLLACLAACAAGTWLTMDSTTDLMVWRRRGLGEGPAIRFSAAGVDYQAAHRRSPVVHLDWPEVRAVELHPDRNGRPTLCVFPEAGSTAASIVHGGEIDGYAIRELYRLQWFGTPIALYLHQVRGPALPTLDRAMNRWTDGRLGLDATG</sequence>
<protein>
    <submittedName>
        <fullName evidence="2">Uncharacterized protein</fullName>
    </submittedName>
</protein>
<dbReference type="RefSeq" id="WP_203855391.1">
    <property type="nucleotide sequence ID" value="NZ_BAAAZQ010000003.1"/>
</dbReference>
<evidence type="ECO:0000256" key="1">
    <source>
        <dbReference type="SAM" id="Phobius"/>
    </source>
</evidence>
<feature type="transmembrane region" description="Helical" evidence="1">
    <location>
        <begin position="21"/>
        <end position="40"/>
    </location>
</feature>
<feature type="transmembrane region" description="Helical" evidence="1">
    <location>
        <begin position="102"/>
        <end position="121"/>
    </location>
</feature>
<accession>A0ABQ4EG83</accession>
<organism evidence="2 3">
    <name type="scientific">Plantactinospora mayteni</name>
    <dbReference type="NCBI Taxonomy" id="566021"/>
    <lineage>
        <taxon>Bacteria</taxon>
        <taxon>Bacillati</taxon>
        <taxon>Actinomycetota</taxon>
        <taxon>Actinomycetes</taxon>
        <taxon>Micromonosporales</taxon>
        <taxon>Micromonosporaceae</taxon>
        <taxon>Plantactinospora</taxon>
    </lineage>
</organism>
<keyword evidence="3" id="KW-1185">Reference proteome</keyword>
<keyword evidence="1" id="KW-0472">Membrane</keyword>
<evidence type="ECO:0000313" key="2">
    <source>
        <dbReference type="EMBL" id="GIG93723.1"/>
    </source>
</evidence>
<keyword evidence="1" id="KW-1133">Transmembrane helix</keyword>
<dbReference type="Proteomes" id="UP000621500">
    <property type="component" value="Unassembled WGS sequence"/>
</dbReference>
<dbReference type="EMBL" id="BONX01000002">
    <property type="protein sequence ID" value="GIG93723.1"/>
    <property type="molecule type" value="Genomic_DNA"/>
</dbReference>
<gene>
    <name evidence="2" type="ORF">Pma05_02960</name>
</gene>
<feature type="transmembrane region" description="Helical" evidence="1">
    <location>
        <begin position="46"/>
        <end position="67"/>
    </location>
</feature>
<comment type="caution">
    <text evidence="2">The sequence shown here is derived from an EMBL/GenBank/DDBJ whole genome shotgun (WGS) entry which is preliminary data.</text>
</comment>
<proteinExistence type="predicted"/>
<name>A0ABQ4EG83_9ACTN</name>
<reference evidence="2 3" key="1">
    <citation type="submission" date="2021-01" db="EMBL/GenBank/DDBJ databases">
        <title>Whole genome shotgun sequence of Plantactinospora mayteni NBRC 109088.</title>
        <authorList>
            <person name="Komaki H."/>
            <person name="Tamura T."/>
        </authorList>
    </citation>
    <scope>NUCLEOTIDE SEQUENCE [LARGE SCALE GENOMIC DNA]</scope>
    <source>
        <strain evidence="2 3">NBRC 109088</strain>
    </source>
</reference>
<keyword evidence="1" id="KW-0812">Transmembrane</keyword>
<feature type="transmembrane region" description="Helical" evidence="1">
    <location>
        <begin position="79"/>
        <end position="96"/>
    </location>
</feature>